<feature type="region of interest" description="Disordered" evidence="3">
    <location>
        <begin position="265"/>
        <end position="399"/>
    </location>
</feature>
<feature type="compositionally biased region" description="Pro residues" evidence="3">
    <location>
        <begin position="841"/>
        <end position="853"/>
    </location>
</feature>
<feature type="compositionally biased region" description="Polar residues" evidence="3">
    <location>
        <begin position="424"/>
        <end position="433"/>
    </location>
</feature>
<name>A0A0C2X0P3_AMAMK</name>
<feature type="region of interest" description="Disordered" evidence="3">
    <location>
        <begin position="671"/>
        <end position="698"/>
    </location>
</feature>
<feature type="domain" description="HTH La-type RNA-binding" evidence="4">
    <location>
        <begin position="907"/>
        <end position="993"/>
    </location>
</feature>
<dbReference type="InterPro" id="IPR037238">
    <property type="entry name" value="YbiA-like_sf"/>
</dbReference>
<dbReference type="GO" id="GO:0003723">
    <property type="term" value="F:RNA binding"/>
    <property type="evidence" value="ECO:0007669"/>
    <property type="project" value="UniProtKB-UniRule"/>
</dbReference>
<feature type="compositionally biased region" description="Polar residues" evidence="3">
    <location>
        <begin position="542"/>
        <end position="560"/>
    </location>
</feature>
<dbReference type="SMART" id="SM00715">
    <property type="entry name" value="LA"/>
    <property type="match status" value="1"/>
</dbReference>
<dbReference type="AlphaFoldDB" id="A0A0C2X0P3"/>
<dbReference type="Pfam" id="PF05383">
    <property type="entry name" value="La"/>
    <property type="match status" value="1"/>
</dbReference>
<dbReference type="EMBL" id="KN818273">
    <property type="protein sequence ID" value="KIL62253.1"/>
    <property type="molecule type" value="Genomic_DNA"/>
</dbReference>
<proteinExistence type="predicted"/>
<dbReference type="Gene3D" id="1.10.357.40">
    <property type="entry name" value="YbiA-like"/>
    <property type="match status" value="1"/>
</dbReference>
<feature type="compositionally biased region" description="Basic and acidic residues" evidence="3">
    <location>
        <begin position="184"/>
        <end position="198"/>
    </location>
</feature>
<dbReference type="InterPro" id="IPR045180">
    <property type="entry name" value="La_dom_prot"/>
</dbReference>
<feature type="compositionally biased region" description="Polar residues" evidence="3">
    <location>
        <begin position="639"/>
        <end position="649"/>
    </location>
</feature>
<dbReference type="InterPro" id="IPR036390">
    <property type="entry name" value="WH_DNA-bd_sf"/>
</dbReference>
<dbReference type="Gene3D" id="1.10.10.10">
    <property type="entry name" value="Winged helix-like DNA-binding domain superfamily/Winged helix DNA-binding domain"/>
    <property type="match status" value="1"/>
</dbReference>
<evidence type="ECO:0000256" key="3">
    <source>
        <dbReference type="SAM" id="MobiDB-lite"/>
    </source>
</evidence>
<evidence type="ECO:0000256" key="2">
    <source>
        <dbReference type="PROSITE-ProRule" id="PRU00332"/>
    </source>
</evidence>
<dbReference type="PANTHER" id="PTHR22792">
    <property type="entry name" value="LUPUS LA PROTEIN-RELATED"/>
    <property type="match status" value="1"/>
</dbReference>
<dbReference type="PROSITE" id="PS50961">
    <property type="entry name" value="HTH_LA"/>
    <property type="match status" value="1"/>
</dbReference>
<feature type="region of interest" description="Disordered" evidence="3">
    <location>
        <begin position="181"/>
        <end position="203"/>
    </location>
</feature>
<feature type="compositionally biased region" description="Pro residues" evidence="3">
    <location>
        <begin position="447"/>
        <end position="458"/>
    </location>
</feature>
<evidence type="ECO:0000313" key="6">
    <source>
        <dbReference type="Proteomes" id="UP000054549"/>
    </source>
</evidence>
<dbReference type="HOGENOM" id="CLU_008575_0_0_1"/>
<feature type="compositionally biased region" description="Gly residues" evidence="3">
    <location>
        <begin position="798"/>
        <end position="810"/>
    </location>
</feature>
<dbReference type="GO" id="GO:0005829">
    <property type="term" value="C:cytosol"/>
    <property type="evidence" value="ECO:0007669"/>
    <property type="project" value="TreeGrafter"/>
</dbReference>
<dbReference type="GO" id="GO:0010494">
    <property type="term" value="C:cytoplasmic stress granule"/>
    <property type="evidence" value="ECO:0007669"/>
    <property type="project" value="TreeGrafter"/>
</dbReference>
<dbReference type="STRING" id="946122.A0A0C2X0P3"/>
<dbReference type="SUPFAM" id="SSF143990">
    <property type="entry name" value="YbiA-like"/>
    <property type="match status" value="1"/>
</dbReference>
<sequence length="1051" mass="116031">MKTAEDYAFFWKTNEVHGWASQWYCAPFTATVDFGGETETITFLTAEHWMMVQKSLLFKDYETARAILAVEEATSGAMATVKALGRKAKDFDEAVWVKERERIVVEGNKHKFEQNKELREKLLSTGKREIVEASPRDRIWGIGFGEKNALKSQERWGLNLLGKALMESIPFLSLHMVSSPTWPDRAKQQSNHDAESTKKPPVNYWNAKVAAAAAATRTSASQSTTSDSSIAADNDDDAFVVRVPPNRERNPIAIPTLDDAEAWPEVGKSSAIKSNKEKDVEHSQQLGTGSKKNEKKWIPLPADEWQPAPEHRPRPHSIKNGPSQPSTQSKNMSAINGSKTRSRAQSGHNSVSQSTTQSRINSRSGSVHSSPRFPRNKRLPPDDANPPPVGPQPQSDIQASESGHVPIAYPTPLYTPDNPLASYYSRQPPFTSHQHFRHTSAHSPSNPNTPPLYQPPPPMHYSNAAAPYPIYPQYAPYDYGMTSPQSSFLYWNNPLHHSASGEPPQSYSTSSAQYPSHSPHPQPLRASQPGPIHHYPDRPDDQSYTQQSSRVPLPPEQSQAVAGYVPITLDSDSSQREPMTFGSIAAPGSPGPPDDPADEKVVSQLEAVERALTMFSIGMSEDDKGCARFRSRKRPVKTPSRSSLTGSTHSAEVKVVDLTDKETKWKFGFADGELSPASRPEELLPPSGAGATTPGTQVSSLAATPLSSISASLPFEVPLNSSLPSAPTNTGTDDSDPFKVKDYGYGFGTGKNPGPARPSRERRDRGERDHAEKEGNDDGDGDGERSYNRQRRPYDRGGYSGRRGGRGGTNGYPRGPNRGYHGGGGMQPHRPPPHPASQIPPTGPHSQFPPPILPMTEHPNGYYPHNQVPPFIPQPYDPYPPQFSPAPGPLSPVMPTPPMPPPRSELPFPLDTTRYWLLGQLEYYLSPQNLAQDFYLRQQASWIPIATLASFNRVRNLTLDYQTVKDVLILSTVLMVKDDWVRMLGWESFVLPNAPASTVEQLDTPMTIQHVERDESPAETQPKADAEEEEEEEDVVFVMGKETGWSPQHRT</sequence>
<gene>
    <name evidence="5" type="ORF">M378DRAFT_12960</name>
</gene>
<dbReference type="InterPro" id="IPR006630">
    <property type="entry name" value="La_HTH"/>
</dbReference>
<dbReference type="Pfam" id="PF08719">
    <property type="entry name" value="NADAR"/>
    <property type="match status" value="1"/>
</dbReference>
<keyword evidence="1 2" id="KW-0694">RNA-binding</keyword>
<accession>A0A0C2X0P3</accession>
<dbReference type="SUPFAM" id="SSF46785">
    <property type="entry name" value="Winged helix' DNA-binding domain"/>
    <property type="match status" value="1"/>
</dbReference>
<feature type="compositionally biased region" description="Polar residues" evidence="3">
    <location>
        <begin position="722"/>
        <end position="732"/>
    </location>
</feature>
<feature type="compositionally biased region" description="Polar residues" evidence="3">
    <location>
        <begin position="503"/>
        <end position="516"/>
    </location>
</feature>
<feature type="region of interest" description="Disordered" evidence="3">
    <location>
        <begin position="629"/>
        <end position="649"/>
    </location>
</feature>
<feature type="region of interest" description="Disordered" evidence="3">
    <location>
        <begin position="418"/>
        <end position="458"/>
    </location>
</feature>
<feature type="region of interest" description="Disordered" evidence="3">
    <location>
        <begin position="239"/>
        <end position="258"/>
    </location>
</feature>
<dbReference type="InParanoid" id="A0A0C2X0P3"/>
<dbReference type="NCBIfam" id="TIGR02464">
    <property type="entry name" value="ribofla_fusion"/>
    <property type="match status" value="1"/>
</dbReference>
<evidence type="ECO:0000259" key="4">
    <source>
        <dbReference type="PROSITE" id="PS50961"/>
    </source>
</evidence>
<evidence type="ECO:0000313" key="5">
    <source>
        <dbReference type="EMBL" id="KIL62253.1"/>
    </source>
</evidence>
<keyword evidence="6" id="KW-1185">Reference proteome</keyword>
<feature type="region of interest" description="Disordered" evidence="3">
    <location>
        <begin position="1011"/>
        <end position="1051"/>
    </location>
</feature>
<dbReference type="InterPro" id="IPR012816">
    <property type="entry name" value="NADAR"/>
</dbReference>
<protein>
    <recommendedName>
        <fullName evidence="4">HTH La-type RNA-binding domain-containing protein</fullName>
    </recommendedName>
</protein>
<dbReference type="GO" id="GO:0045727">
    <property type="term" value="P:positive regulation of translation"/>
    <property type="evidence" value="ECO:0007669"/>
    <property type="project" value="TreeGrafter"/>
</dbReference>
<dbReference type="CDD" id="cd07323">
    <property type="entry name" value="LAM"/>
    <property type="match status" value="1"/>
</dbReference>
<feature type="compositionally biased region" description="Basic and acidic residues" evidence="3">
    <location>
        <begin position="758"/>
        <end position="795"/>
    </location>
</feature>
<organism evidence="5 6">
    <name type="scientific">Amanita muscaria (strain Koide BX008)</name>
    <dbReference type="NCBI Taxonomy" id="946122"/>
    <lineage>
        <taxon>Eukaryota</taxon>
        <taxon>Fungi</taxon>
        <taxon>Dikarya</taxon>
        <taxon>Basidiomycota</taxon>
        <taxon>Agaricomycotina</taxon>
        <taxon>Agaricomycetes</taxon>
        <taxon>Agaricomycetidae</taxon>
        <taxon>Agaricales</taxon>
        <taxon>Pluteineae</taxon>
        <taxon>Amanitaceae</taxon>
        <taxon>Amanita</taxon>
    </lineage>
</organism>
<dbReference type="CDD" id="cd15457">
    <property type="entry name" value="NADAR"/>
    <property type="match status" value="1"/>
</dbReference>
<reference evidence="5 6" key="1">
    <citation type="submission" date="2014-04" db="EMBL/GenBank/DDBJ databases">
        <title>Evolutionary Origins and Diversification of the Mycorrhizal Mutualists.</title>
        <authorList>
            <consortium name="DOE Joint Genome Institute"/>
            <consortium name="Mycorrhizal Genomics Consortium"/>
            <person name="Kohler A."/>
            <person name="Kuo A."/>
            <person name="Nagy L.G."/>
            <person name="Floudas D."/>
            <person name="Copeland A."/>
            <person name="Barry K.W."/>
            <person name="Cichocki N."/>
            <person name="Veneault-Fourrey C."/>
            <person name="LaButti K."/>
            <person name="Lindquist E.A."/>
            <person name="Lipzen A."/>
            <person name="Lundell T."/>
            <person name="Morin E."/>
            <person name="Murat C."/>
            <person name="Riley R."/>
            <person name="Ohm R."/>
            <person name="Sun H."/>
            <person name="Tunlid A."/>
            <person name="Henrissat B."/>
            <person name="Grigoriev I.V."/>
            <person name="Hibbett D.S."/>
            <person name="Martin F."/>
        </authorList>
    </citation>
    <scope>NUCLEOTIDE SEQUENCE [LARGE SCALE GENOMIC DNA]</scope>
    <source>
        <strain evidence="5 6">Koide BX008</strain>
    </source>
</reference>
<feature type="compositionally biased region" description="Polar residues" evidence="3">
    <location>
        <begin position="320"/>
        <end position="369"/>
    </location>
</feature>
<dbReference type="PANTHER" id="PTHR22792:SF132">
    <property type="entry name" value="LA-RELATED PROTEIN 1"/>
    <property type="match status" value="1"/>
</dbReference>
<dbReference type="OrthoDB" id="340227at2759"/>
<feature type="compositionally biased region" description="Acidic residues" evidence="3">
    <location>
        <begin position="1026"/>
        <end position="1035"/>
    </location>
</feature>
<feature type="region of interest" description="Disordered" evidence="3">
    <location>
        <begin position="498"/>
        <end position="600"/>
    </location>
</feature>
<feature type="region of interest" description="Disordered" evidence="3">
    <location>
        <begin position="722"/>
        <end position="864"/>
    </location>
</feature>
<dbReference type="Proteomes" id="UP000054549">
    <property type="component" value="Unassembled WGS sequence"/>
</dbReference>
<dbReference type="InterPro" id="IPR036388">
    <property type="entry name" value="WH-like_DNA-bd_sf"/>
</dbReference>
<evidence type="ECO:0000256" key="1">
    <source>
        <dbReference type="ARBA" id="ARBA00022884"/>
    </source>
</evidence>